<dbReference type="InterPro" id="IPR008707">
    <property type="entry name" value="B-propeller_PilY1"/>
</dbReference>
<dbReference type="GO" id="GO:0046872">
    <property type="term" value="F:metal ion binding"/>
    <property type="evidence" value="ECO:0007669"/>
    <property type="project" value="UniProtKB-KW"/>
</dbReference>
<keyword evidence="2" id="KW-0106">Calcium</keyword>
<reference evidence="5 6" key="1">
    <citation type="submission" date="2016-10" db="EMBL/GenBank/DDBJ databases">
        <authorList>
            <person name="de Groot N.N."/>
        </authorList>
    </citation>
    <scope>NUCLEOTIDE SEQUENCE [LARGE SCALE GENOMIC DNA]</scope>
    <source>
        <strain evidence="5 6">LMG 18387</strain>
    </source>
</reference>
<feature type="domain" description="PilY1 beta-propeller" evidence="4">
    <location>
        <begin position="389"/>
        <end position="640"/>
    </location>
</feature>
<dbReference type="Proteomes" id="UP000198606">
    <property type="component" value="Unassembled WGS sequence"/>
</dbReference>
<dbReference type="Gene3D" id="3.40.50.410">
    <property type="entry name" value="von Willebrand factor, type A domain"/>
    <property type="match status" value="1"/>
</dbReference>
<dbReference type="EMBL" id="FNDG01000008">
    <property type="protein sequence ID" value="SDH86656.1"/>
    <property type="molecule type" value="Genomic_DNA"/>
</dbReference>
<dbReference type="AlphaFoldDB" id="A0A1G8FXF3"/>
<sequence>MNVARKVTTDIVTNNRGLRYGLITFNAPAGRDSGPGGSLRREVLDFSRSVGPSGAELVSQTQAQNNFDAFKTTVAGVTATSNTPLAETYYEATRYFRGLSRFQGITTVGVENNLYKSPIQYRCQANFGVVVTDGLPTFDQTFPTNDPQTTARTGAGSLPNWDGVNNDGTGGDGEGGTLYLDDIAKFAYDIDLRNTTDKDLAGKSFNAAPFQKQNMKTYTVGFATANQMLSDAARYGQGRYFTANNADQLNASLSQAINEIAATAGSGGAGASSSATLTTSTFYYKTLYDPKDWRGTIEAYKLDPKTGRAAAAPIWTTDTTITPAKNGAKYQTYKSGTGASIVSLSYNNLSAPQKAQIDATVTSPLNGASLIEWLKGTNATGLRNRTVLLGDIVNSTLERAAPEDKTASGDSTYTAYLETKKSSMTSSLLVNGNDGLFHVINANNGSHRYGYMPSALLSSLSIVAKENYATSGSHRFMVDGQITVGDAQLNNKWSTVAVSGMGAGGKSMFGVKLFGADGGDTVEALWEISPPATNTPANKLNDLGYTYSKPLIARNKENEWVAVFGNGYGSYDGKAVLYVVKLSDGSVLSNVVVDANDKGTAAERASGNGLSSPQAVVNAQGQIEKIYAGDLRGNMWEFNGAAFTASKLFEAGAGHPISAQPLIVDHEEGGHLVLFGTGKFNEVADKVDKTQQAFYAIWDPSNSVGAIQKSELLAQSITKEITENNETYIETSETPVDWSAHKGWYLPLQYGNTQQGERVIYPALTTLGRVVFVTAKVDANDPCESNGSGRLVELDLFSGSMLNYAVLDTNGDGKVDDKDKRVSGVNLDGGLPGLPVIIDQGDEKTTQTKIILLSSGAVKTLDEAGRRSSVSGRIMWRQLQ</sequence>
<dbReference type="STRING" id="29435.SAMN05216588_10886"/>
<organism evidence="5 6">
    <name type="scientific">Phytopseudomonas flavescens</name>
    <dbReference type="NCBI Taxonomy" id="29435"/>
    <lineage>
        <taxon>Bacteria</taxon>
        <taxon>Pseudomonadati</taxon>
        <taxon>Pseudomonadota</taxon>
        <taxon>Gammaproteobacteria</taxon>
        <taxon>Pseudomonadales</taxon>
        <taxon>Pseudomonadaceae</taxon>
        <taxon>Phytopseudomonas</taxon>
    </lineage>
</organism>
<feature type="compositionally biased region" description="Polar residues" evidence="3">
    <location>
        <begin position="143"/>
        <end position="152"/>
    </location>
</feature>
<keyword evidence="1" id="KW-0479">Metal-binding</keyword>
<dbReference type="Pfam" id="PF05567">
    <property type="entry name" value="T4P_PilY1"/>
    <property type="match status" value="1"/>
</dbReference>
<accession>A0A1G8FXF3</accession>
<gene>
    <name evidence="5" type="ORF">SAMN05216588_10886</name>
</gene>
<evidence type="ECO:0000313" key="6">
    <source>
        <dbReference type="Proteomes" id="UP000198606"/>
    </source>
</evidence>
<evidence type="ECO:0000256" key="2">
    <source>
        <dbReference type="ARBA" id="ARBA00022837"/>
    </source>
</evidence>
<evidence type="ECO:0000313" key="5">
    <source>
        <dbReference type="EMBL" id="SDH86656.1"/>
    </source>
</evidence>
<evidence type="ECO:0000256" key="1">
    <source>
        <dbReference type="ARBA" id="ARBA00022723"/>
    </source>
</evidence>
<dbReference type="InterPro" id="IPR036465">
    <property type="entry name" value="vWFA_dom_sf"/>
</dbReference>
<feature type="region of interest" description="Disordered" evidence="3">
    <location>
        <begin position="143"/>
        <end position="165"/>
    </location>
</feature>
<protein>
    <submittedName>
        <fullName evidence="5">Type IV pilus assembly protein PilY1</fullName>
    </submittedName>
</protein>
<evidence type="ECO:0000259" key="4">
    <source>
        <dbReference type="Pfam" id="PF05567"/>
    </source>
</evidence>
<name>A0A1G8FXF3_9GAMM</name>
<proteinExistence type="predicted"/>
<evidence type="ECO:0000256" key="3">
    <source>
        <dbReference type="SAM" id="MobiDB-lite"/>
    </source>
</evidence>